<dbReference type="InterPro" id="IPR011004">
    <property type="entry name" value="Trimer_LpxA-like_sf"/>
</dbReference>
<dbReference type="SUPFAM" id="SSF51161">
    <property type="entry name" value="Trimeric LpxA-like enzymes"/>
    <property type="match status" value="1"/>
</dbReference>
<sequence>MKSQELNTPTYQSELTFKNKLGRLLWGIVYVFLFRPSPRVLHGWRCWLLNRFGARVASSAKIYPSARIWAPWNLEIGERAILGDRVDCYSVAPISIGMGAVVSQDACLCGATHNCDSAGFELIPKPIHIGPKAWVCARAFVTPGVTLAEGAVAGAAAVVTKDVTEWQIVGGNPARLIRSRARF</sequence>
<evidence type="ECO:0000256" key="1">
    <source>
        <dbReference type="ARBA" id="ARBA00007274"/>
    </source>
</evidence>
<dbReference type="PANTHER" id="PTHR23416">
    <property type="entry name" value="SIALIC ACID SYNTHASE-RELATED"/>
    <property type="match status" value="1"/>
</dbReference>
<gene>
    <name evidence="3" type="ORF">SH580_16430</name>
</gene>
<dbReference type="EMBL" id="CP138858">
    <property type="protein sequence ID" value="WPJ95016.1"/>
    <property type="molecule type" value="Genomic_DNA"/>
</dbReference>
<proteinExistence type="inferred from homology"/>
<reference evidence="3 4" key="1">
    <citation type="submission" date="2023-11" db="EMBL/GenBank/DDBJ databases">
        <title>Coraliomargarita sp. nov., isolated from marine algae.</title>
        <authorList>
            <person name="Lee J.K."/>
            <person name="Baek J.H."/>
            <person name="Kim J.M."/>
            <person name="Choi D.G."/>
            <person name="Jeon C.O."/>
        </authorList>
    </citation>
    <scope>NUCLEOTIDE SEQUENCE [LARGE SCALE GENOMIC DNA]</scope>
    <source>
        <strain evidence="3 4">J2-16</strain>
    </source>
</reference>
<dbReference type="InterPro" id="IPR051159">
    <property type="entry name" value="Hexapeptide_acetyltransf"/>
</dbReference>
<dbReference type="Proteomes" id="UP001324993">
    <property type="component" value="Chromosome"/>
</dbReference>
<dbReference type="RefSeq" id="WP_319831918.1">
    <property type="nucleotide sequence ID" value="NZ_CP138858.1"/>
</dbReference>
<dbReference type="Gene3D" id="2.160.10.10">
    <property type="entry name" value="Hexapeptide repeat proteins"/>
    <property type="match status" value="1"/>
</dbReference>
<evidence type="ECO:0000313" key="4">
    <source>
        <dbReference type="Proteomes" id="UP001324993"/>
    </source>
</evidence>
<keyword evidence="4" id="KW-1185">Reference proteome</keyword>
<accession>A0ABZ0RIL7</accession>
<name>A0ABZ0RIL7_9BACT</name>
<evidence type="ECO:0000313" key="3">
    <source>
        <dbReference type="EMBL" id="WPJ95016.1"/>
    </source>
</evidence>
<keyword evidence="2" id="KW-0808">Transferase</keyword>
<comment type="similarity">
    <text evidence="1">Belongs to the transferase hexapeptide repeat family.</text>
</comment>
<protein>
    <submittedName>
        <fullName evidence="3">Colanic acid biosynthesis acetyltransferase</fullName>
    </submittedName>
</protein>
<organism evidence="3 4">
    <name type="scientific">Coraliomargarita algicola</name>
    <dbReference type="NCBI Taxonomy" id="3092156"/>
    <lineage>
        <taxon>Bacteria</taxon>
        <taxon>Pseudomonadati</taxon>
        <taxon>Verrucomicrobiota</taxon>
        <taxon>Opitutia</taxon>
        <taxon>Puniceicoccales</taxon>
        <taxon>Coraliomargaritaceae</taxon>
        <taxon>Coraliomargarita</taxon>
    </lineage>
</organism>
<dbReference type="PANTHER" id="PTHR23416:SF23">
    <property type="entry name" value="ACETYLTRANSFERASE C18B11.09C-RELATED"/>
    <property type="match status" value="1"/>
</dbReference>
<evidence type="ECO:0000256" key="2">
    <source>
        <dbReference type="ARBA" id="ARBA00022679"/>
    </source>
</evidence>